<organism evidence="2 3">
    <name type="scientific">Heterodera trifolii</name>
    <dbReference type="NCBI Taxonomy" id="157864"/>
    <lineage>
        <taxon>Eukaryota</taxon>
        <taxon>Metazoa</taxon>
        <taxon>Ecdysozoa</taxon>
        <taxon>Nematoda</taxon>
        <taxon>Chromadorea</taxon>
        <taxon>Rhabditida</taxon>
        <taxon>Tylenchina</taxon>
        <taxon>Tylenchomorpha</taxon>
        <taxon>Tylenchoidea</taxon>
        <taxon>Heteroderidae</taxon>
        <taxon>Heteroderinae</taxon>
        <taxon>Heterodera</taxon>
    </lineage>
</organism>
<evidence type="ECO:0000313" key="3">
    <source>
        <dbReference type="Proteomes" id="UP001620626"/>
    </source>
</evidence>
<protein>
    <recommendedName>
        <fullName evidence="4">ELYS beta-propeller domain-containing protein</fullName>
    </recommendedName>
</protein>
<dbReference type="Proteomes" id="UP001620626">
    <property type="component" value="Unassembled WGS sequence"/>
</dbReference>
<dbReference type="InterPro" id="IPR052620">
    <property type="entry name" value="ELYS/MEL-28_NucAsmblyFactor"/>
</dbReference>
<dbReference type="PANTHER" id="PTHR21583:SF8">
    <property type="entry name" value="PROTEIN ELYS"/>
    <property type="match status" value="1"/>
</dbReference>
<dbReference type="PANTHER" id="PTHR21583">
    <property type="entry name" value="ELYS PROTEIN"/>
    <property type="match status" value="1"/>
</dbReference>
<feature type="compositionally biased region" description="Basic and acidic residues" evidence="1">
    <location>
        <begin position="1217"/>
        <end position="1226"/>
    </location>
</feature>
<feature type="region of interest" description="Disordered" evidence="1">
    <location>
        <begin position="1293"/>
        <end position="1328"/>
    </location>
</feature>
<keyword evidence="3" id="KW-1185">Reference proteome</keyword>
<feature type="compositionally biased region" description="Basic and acidic residues" evidence="1">
    <location>
        <begin position="1200"/>
        <end position="1209"/>
    </location>
</feature>
<feature type="region of interest" description="Disordered" evidence="1">
    <location>
        <begin position="1180"/>
        <end position="1237"/>
    </location>
</feature>
<reference evidence="2 3" key="1">
    <citation type="submission" date="2024-10" db="EMBL/GenBank/DDBJ databases">
        <authorList>
            <person name="Kim D."/>
        </authorList>
    </citation>
    <scope>NUCLEOTIDE SEQUENCE [LARGE SCALE GENOMIC DNA]</scope>
    <source>
        <strain evidence="2">BH-2024</strain>
    </source>
</reference>
<sequence>MSLLNVPEILKQKLIEVEGTLKTISPQSSHGESLPAPAQYVEPLSFKKGRFLLWKGVETGFLYLTGHPNPGSLTVYDYKNGTANAVLCFSHQFGPTALIIDAIYFPLSNDHPGILVAVTDRSMDQHGDYLAYFSLLSHTLLNAFYVPQPITSICSILDGSAQRDQFLRLSNSFHKDWPHILLVGCRYGDVILVYLDLQTQKLSTETVQKSNSPPTALSTKTEEIRPIRCKKNVHLTKIFYEDKMFVFRADDGTTKCLAKEKVMVSALHWEEKCGLVLVGFNFGGVMAVSLRTSKVYSLLYIDGSVLNFAFQEPEEDPRPILFLWIAFSSPRSGTSLLLCNVNFPKDEERNKLSLQVEEYTYLEPQFAPYMKWPLVNCVRLHTMRTIQLQKCLFNGNSDSDPSSADGSLTVKDLTHHVRSDTSLLFVTWAEMAHHEEMRVNGALFDLNAFYAKRMIPKIHPDSTIARQIPFISRFFSQGPLFSNQTFLDIIPNAVYRFSPLAFLNESIDQLYYPSTYHLKNSTLTSGSIFQAEVRPIQVQLINELSQNFVSYFGNPTRCVGWIHAIGLANSAPSTNINEERVCLLRVIMHSFFPGVISLIENSTGEIELLKFIQKWIWKELEITKAKFDELCSPLFANPPHDLSPNSQGYVQHARLFFKRASIVFRLIHSAVDKLNDPDWLHSIVVQETTVRQVRLYSTCIAFGLLYKLLPIDPLNSRLYATVTEKFSRRVEKLNKIGRKPQIHKLIGQIIELNSQNEIWQGKTAEWYPPKDFTSLLPILLFVNISETAKTELIGYYCLDLESAAATFGSTTEVKDCSTPPSYSTRLRQFNQPSYSFRSRKFFTLFLSVLSEENLSTEEMDRLKTLWLEDKLMAETKSGAENLLVLSSNGISAQTSSSRTDIKQFREELLKNDWGLYKFNEAMLERGHFHLLLEMPPLKGDEPKSVQKCYSRCLDIKRRFPTLFRKRKALPPPVIFHFREKAIHQSDNWHLLPSVQSESVHQCQLVLPINKYAVTSFSSNTQKINHQRNSHVSKMEHFEGISHCKTSTEPKEDEENADDFEIFEELPLTIATPKRKERNVFCEKHFPTNANAVFVVADNEPLETHPKTPTAAPGGMTPQPNGRVSPVACNIIQKGSVKAKDWDRIVKITQTPLSLRKSMGDSSKCPLRQQRSFERARTILFPSETTPQTTGKKIVTRSVTKKLDRKKEDEGQTTPTRKKTDEDRPNEKCTPPTTNVDRPIALPLSILKSDRKRSRLPTDSLSCKPRLRFAQALFTTEQIPSRAEKAMDQDTSFSNFASLSGSEPSLNSSPKSVGLSSSPYSGACEDREVRPKKAKLPVILFPNGNPPPSC</sequence>
<proteinExistence type="predicted"/>
<name>A0ABD2LTF1_9BILA</name>
<feature type="compositionally biased region" description="Low complexity" evidence="1">
    <location>
        <begin position="1297"/>
        <end position="1321"/>
    </location>
</feature>
<evidence type="ECO:0000313" key="2">
    <source>
        <dbReference type="EMBL" id="KAL3117910.1"/>
    </source>
</evidence>
<evidence type="ECO:0008006" key="4">
    <source>
        <dbReference type="Google" id="ProtNLM"/>
    </source>
</evidence>
<comment type="caution">
    <text evidence="2">The sequence shown here is derived from an EMBL/GenBank/DDBJ whole genome shotgun (WGS) entry which is preliminary data.</text>
</comment>
<dbReference type="EMBL" id="JBICBT010000300">
    <property type="protein sequence ID" value="KAL3117910.1"/>
    <property type="molecule type" value="Genomic_DNA"/>
</dbReference>
<evidence type="ECO:0000256" key="1">
    <source>
        <dbReference type="SAM" id="MobiDB-lite"/>
    </source>
</evidence>
<gene>
    <name evidence="2" type="ORF">niasHT_005153</name>
</gene>
<accession>A0ABD2LTF1</accession>